<evidence type="ECO:0000256" key="1">
    <source>
        <dbReference type="SAM" id="MobiDB-lite"/>
    </source>
</evidence>
<reference evidence="2" key="1">
    <citation type="submission" date="2020-03" db="EMBL/GenBank/DDBJ databases">
        <title>The deep terrestrial virosphere.</title>
        <authorList>
            <person name="Holmfeldt K."/>
            <person name="Nilsson E."/>
            <person name="Simone D."/>
            <person name="Lopez-Fernandez M."/>
            <person name="Wu X."/>
            <person name="de Brujin I."/>
            <person name="Lundin D."/>
            <person name="Andersson A."/>
            <person name="Bertilsson S."/>
            <person name="Dopson M."/>
        </authorList>
    </citation>
    <scope>NUCLEOTIDE SEQUENCE</scope>
    <source>
        <strain evidence="2">MM415A02403</strain>
    </source>
</reference>
<accession>A0A6M3JWI2</accession>
<dbReference type="AlphaFoldDB" id="A0A6M3JWI2"/>
<name>A0A6M3JWI2_9ZZZZ</name>
<protein>
    <submittedName>
        <fullName evidence="2">Uncharacterized protein</fullName>
    </submittedName>
</protein>
<dbReference type="EMBL" id="MT142020">
    <property type="protein sequence ID" value="QJA73342.1"/>
    <property type="molecule type" value="Genomic_DNA"/>
</dbReference>
<organism evidence="2">
    <name type="scientific">viral metagenome</name>
    <dbReference type="NCBI Taxonomy" id="1070528"/>
    <lineage>
        <taxon>unclassified sequences</taxon>
        <taxon>metagenomes</taxon>
        <taxon>organismal metagenomes</taxon>
    </lineage>
</organism>
<feature type="compositionally biased region" description="Basic and acidic residues" evidence="1">
    <location>
        <begin position="63"/>
        <end position="106"/>
    </location>
</feature>
<evidence type="ECO:0000313" key="2">
    <source>
        <dbReference type="EMBL" id="QJA73342.1"/>
    </source>
</evidence>
<gene>
    <name evidence="2" type="ORF">MM415A02403_0007</name>
</gene>
<feature type="region of interest" description="Disordered" evidence="1">
    <location>
        <begin position="1"/>
        <end position="106"/>
    </location>
</feature>
<proteinExistence type="predicted"/>
<feature type="compositionally biased region" description="Low complexity" evidence="1">
    <location>
        <begin position="1"/>
        <end position="23"/>
    </location>
</feature>
<feature type="compositionally biased region" description="Low complexity" evidence="1">
    <location>
        <begin position="53"/>
        <end position="62"/>
    </location>
</feature>
<sequence length="312" mass="33984">MADADPQAATGSAEPAAPEAPKPYTGMGAGFLETPAKTAPETTDGQPDDAKTQETPAPTTEKTPPDEQERGYLRQADYTRKTQELARQREAFQADMAQKQKEMDERIRQLTALPQRQTEPPKDPMGQYAAMLQQRMADPSAPPEARANAQWELQGIQAVQQAIQQAIEAAVGPLKEGLQALPTLQQQLQGFTQAQQQEQLRILQEQKEAAIEAYGDEIYNAWAPKLAGLVVQNGRYVPIADPVTGDPMTLAELIGRLSGKAAAGVNEVKDATRNARTAAKRQAGFRSVQPPVQTKGGHWEREDAIALIRQTS</sequence>